<dbReference type="InParanoid" id="O26213"/>
<sequence length="82" mass="9325">MDWQWLSSQDISNFIICEVTETHIWVCAPFGCGGSPLCPIFWDCSDEEGLRHFVSFTEFVFIFLIFLSICTTFPGSSLFDVG</sequence>
<keyword evidence="1" id="KW-0472">Membrane</keyword>
<accession>O26213</accession>
<reference evidence="2 3" key="1">
    <citation type="journal article" date="1997" name="J. Bacteriol.">
        <title>Complete genome sequence of Methanobacterium thermoautotrophicum deltaH: functional analysis and comparative genomics.</title>
        <authorList>
            <person name="Smith D.R."/>
            <person name="Doucette-Stamm L.A."/>
            <person name="Deloughery C."/>
            <person name="Lee H.-M."/>
            <person name="Dubois J."/>
            <person name="Aldredge T."/>
            <person name="Bashirzadeh R."/>
            <person name="Blakely D."/>
            <person name="Cook R."/>
            <person name="Gilbert K."/>
            <person name="Harrison D."/>
            <person name="Hoang L."/>
            <person name="Keagle P."/>
            <person name="Lumm W."/>
            <person name="Pothier B."/>
            <person name="Qiu D."/>
            <person name="Spadafora R."/>
            <person name="Vicare R."/>
            <person name="Wang Y."/>
            <person name="Wierzbowski J."/>
            <person name="Gibson R."/>
            <person name="Jiwani N."/>
            <person name="Caruso A."/>
            <person name="Bush D."/>
            <person name="Safer H."/>
            <person name="Patwell D."/>
            <person name="Prabhakar S."/>
            <person name="McDougall S."/>
            <person name="Shimer G."/>
            <person name="Goyal A."/>
            <person name="Pietrovski S."/>
            <person name="Church G.M."/>
            <person name="Daniels C.J."/>
            <person name="Mao J.-i."/>
            <person name="Rice P."/>
            <person name="Nolling J."/>
            <person name="Reeve J.N."/>
        </authorList>
    </citation>
    <scope>NUCLEOTIDE SEQUENCE [LARGE SCALE GENOMIC DNA]</scope>
    <source>
        <strain evidence="3">ATCC 29096 / DSM 1053 / JCM 10044 / NBRC 100330 / Delta H</strain>
    </source>
</reference>
<feature type="transmembrane region" description="Helical" evidence="1">
    <location>
        <begin position="59"/>
        <end position="79"/>
    </location>
</feature>
<evidence type="ECO:0000313" key="3">
    <source>
        <dbReference type="Proteomes" id="UP000005223"/>
    </source>
</evidence>
<dbReference type="PIR" id="C69013">
    <property type="entry name" value="C69013"/>
</dbReference>
<dbReference type="EMBL" id="AE000666">
    <property type="protein sequence ID" value="AAB84616.1"/>
    <property type="molecule type" value="Genomic_DNA"/>
</dbReference>
<evidence type="ECO:0000256" key="1">
    <source>
        <dbReference type="SAM" id="Phobius"/>
    </source>
</evidence>
<keyword evidence="1" id="KW-0812">Transmembrane</keyword>
<dbReference type="KEGG" id="mth:MTH_110"/>
<dbReference type="EnsemblBacteria" id="AAB84616">
    <property type="protein sequence ID" value="AAB84616"/>
    <property type="gene ID" value="MTH_110"/>
</dbReference>
<evidence type="ECO:0000313" key="2">
    <source>
        <dbReference type="EMBL" id="AAB84616.1"/>
    </source>
</evidence>
<dbReference type="HOGENOM" id="CLU_2550333_0_0_2"/>
<dbReference type="Proteomes" id="UP000005223">
    <property type="component" value="Chromosome"/>
</dbReference>
<proteinExistence type="predicted"/>
<organism evidence="2 3">
    <name type="scientific">Methanothermobacter thermautotrophicus (strain ATCC 29096 / DSM 1053 / JCM 10044 / NBRC 100330 / Delta H)</name>
    <name type="common">Methanobacterium thermoautotrophicum</name>
    <dbReference type="NCBI Taxonomy" id="187420"/>
    <lineage>
        <taxon>Archaea</taxon>
        <taxon>Methanobacteriati</taxon>
        <taxon>Methanobacteriota</taxon>
        <taxon>Methanomada group</taxon>
        <taxon>Methanobacteria</taxon>
        <taxon>Methanobacteriales</taxon>
        <taxon>Methanobacteriaceae</taxon>
        <taxon>Methanothermobacter</taxon>
    </lineage>
</organism>
<dbReference type="AlphaFoldDB" id="O26213"/>
<protein>
    <submittedName>
        <fullName evidence="2">Uncharacterized protein</fullName>
    </submittedName>
</protein>
<keyword evidence="3" id="KW-1185">Reference proteome</keyword>
<gene>
    <name evidence="2" type="ordered locus">MTH_110</name>
</gene>
<dbReference type="PaxDb" id="187420-MTH_110"/>
<keyword evidence="1" id="KW-1133">Transmembrane helix</keyword>
<dbReference type="STRING" id="187420.MTH_110"/>
<name>O26213_METTH</name>